<dbReference type="InterPro" id="IPR016024">
    <property type="entry name" value="ARM-type_fold"/>
</dbReference>
<evidence type="ECO:0000256" key="1">
    <source>
        <dbReference type="PROSITE-ProRule" id="PRU00259"/>
    </source>
</evidence>
<reference evidence="3" key="1">
    <citation type="journal article" date="2023" name="G3 (Bethesda)">
        <title>Whole genome assembly and annotation of the endangered Caribbean coral Acropora cervicornis.</title>
        <authorList>
            <person name="Selwyn J.D."/>
            <person name="Vollmer S.V."/>
        </authorList>
    </citation>
    <scope>NUCLEOTIDE SEQUENCE</scope>
    <source>
        <strain evidence="3">K2</strain>
    </source>
</reference>
<gene>
    <name evidence="3" type="ORF">P5673_022047</name>
</gene>
<dbReference type="InterPro" id="IPR013761">
    <property type="entry name" value="SAM/pointed_sf"/>
</dbReference>
<dbReference type="SMART" id="SM00185">
    <property type="entry name" value="ARM"/>
    <property type="match status" value="2"/>
</dbReference>
<dbReference type="SUPFAM" id="SSF52200">
    <property type="entry name" value="Toll/Interleukin receptor TIR domain"/>
    <property type="match status" value="1"/>
</dbReference>
<dbReference type="InterPro" id="IPR000225">
    <property type="entry name" value="Armadillo"/>
</dbReference>
<dbReference type="SUPFAM" id="SSF48371">
    <property type="entry name" value="ARM repeat"/>
    <property type="match status" value="1"/>
</dbReference>
<sequence>MGCGSGKHVISEPHRPTIQLTGHRQLVGHIVPVSDGDLDTESLLDSEMDISCSGTVQKYIQEHPEFTREFKAVFHNVEKLQRLSREEHAFSDKLELTKINKEVLKLRKKSMKAAFSPGTPDEKKYNLIADFMIDIDAALLLFCLAENLFSSYLNCGMEQRSQGVEPGKRLITETDSLDHLASECLILILLVIQNFAEFHEPFCEVCTSKTGVVSLCLLKSKQVEDVFKSVNSDGSNRPVRAIRILGCCFNILYNLARKTELVKTKVDYEGKETLVYFAKSDIAIVSPLALLSLAYVVNEESNHLVLAAEEILGALTSILQKACESERRKFDGFSAKELAEGLGRLAVNDFNKKVLGEKGAISVLVALIKTSKDDREKATAARALWMLAFDESNKKLIEQENGALAILNELQRSKDPNVQKAAAGALWEIGDKTTRANENEASGNHVMISYQWENQKVLIEVKNKLQALGYRVWMDLEQMGGSTLEAMAKAVENASVVLICVSQKYKQSPNCRSEAEYAYQLRKDIIPLMMQRDYTPDGWLGIILGTRLWIDFRNDYKLSTSAEKLLKELGGRGLENQAKGGRVNEHEENCGRLVQEDTSEVVRIVDWTASEVANWMKDIGLNEICKAVLPKMDGQTLINLHALRSECPDYFYKCLETNLNLRDMFDLFKFREELSKLMLR</sequence>
<dbReference type="SUPFAM" id="SSF47769">
    <property type="entry name" value="SAM/Pointed domain"/>
    <property type="match status" value="1"/>
</dbReference>
<feature type="domain" description="TIR" evidence="2">
    <location>
        <begin position="446"/>
        <end position="564"/>
    </location>
</feature>
<feature type="repeat" description="ARM" evidence="1">
    <location>
        <begin position="359"/>
        <end position="402"/>
    </location>
</feature>
<dbReference type="EMBL" id="JARQWQ010000058">
    <property type="protein sequence ID" value="KAK2556044.1"/>
    <property type="molecule type" value="Genomic_DNA"/>
</dbReference>
<dbReference type="InterPro" id="IPR011989">
    <property type="entry name" value="ARM-like"/>
</dbReference>
<evidence type="ECO:0000313" key="4">
    <source>
        <dbReference type="Proteomes" id="UP001249851"/>
    </source>
</evidence>
<evidence type="ECO:0000259" key="2">
    <source>
        <dbReference type="Pfam" id="PF13676"/>
    </source>
</evidence>
<dbReference type="Proteomes" id="UP001249851">
    <property type="component" value="Unassembled WGS sequence"/>
</dbReference>
<dbReference type="InterPro" id="IPR035897">
    <property type="entry name" value="Toll_tir_struct_dom_sf"/>
</dbReference>
<dbReference type="PANTHER" id="PTHR46270">
    <property type="entry name" value="ARMADILLO-TYPE FOLD-RELATED"/>
    <property type="match status" value="1"/>
</dbReference>
<organism evidence="3 4">
    <name type="scientific">Acropora cervicornis</name>
    <name type="common">Staghorn coral</name>
    <dbReference type="NCBI Taxonomy" id="6130"/>
    <lineage>
        <taxon>Eukaryota</taxon>
        <taxon>Metazoa</taxon>
        <taxon>Cnidaria</taxon>
        <taxon>Anthozoa</taxon>
        <taxon>Hexacorallia</taxon>
        <taxon>Scleractinia</taxon>
        <taxon>Astrocoeniina</taxon>
        <taxon>Acroporidae</taxon>
        <taxon>Acropora</taxon>
    </lineage>
</organism>
<dbReference type="InterPro" id="IPR000157">
    <property type="entry name" value="TIR_dom"/>
</dbReference>
<dbReference type="PANTHER" id="PTHR46270:SF2">
    <property type="entry name" value="TIR DOMAIN-CONTAINING PROTEIN"/>
    <property type="match status" value="1"/>
</dbReference>
<accession>A0AAD9Q7K8</accession>
<dbReference type="Pfam" id="PF13676">
    <property type="entry name" value="TIR_2"/>
    <property type="match status" value="1"/>
</dbReference>
<dbReference type="AlphaFoldDB" id="A0AAD9Q7K8"/>
<proteinExistence type="predicted"/>
<protein>
    <recommendedName>
        <fullName evidence="2">TIR domain-containing protein</fullName>
    </recommendedName>
</protein>
<name>A0AAD9Q7K8_ACRCE</name>
<evidence type="ECO:0000313" key="3">
    <source>
        <dbReference type="EMBL" id="KAK2556044.1"/>
    </source>
</evidence>
<dbReference type="PROSITE" id="PS50176">
    <property type="entry name" value="ARM_REPEAT"/>
    <property type="match status" value="1"/>
</dbReference>
<dbReference type="Gene3D" id="1.10.150.50">
    <property type="entry name" value="Transcription Factor, Ets-1"/>
    <property type="match status" value="1"/>
</dbReference>
<keyword evidence="4" id="KW-1185">Reference proteome</keyword>
<reference evidence="3" key="2">
    <citation type="journal article" date="2023" name="Science">
        <title>Genomic signatures of disease resistance in endangered staghorn corals.</title>
        <authorList>
            <person name="Vollmer S.V."/>
            <person name="Selwyn J.D."/>
            <person name="Despard B.A."/>
            <person name="Roesel C.L."/>
        </authorList>
    </citation>
    <scope>NUCLEOTIDE SEQUENCE</scope>
    <source>
        <strain evidence="3">K2</strain>
    </source>
</reference>
<dbReference type="Gene3D" id="1.25.10.10">
    <property type="entry name" value="Leucine-rich Repeat Variant"/>
    <property type="match status" value="1"/>
</dbReference>
<comment type="caution">
    <text evidence="3">The sequence shown here is derived from an EMBL/GenBank/DDBJ whole genome shotgun (WGS) entry which is preliminary data.</text>
</comment>
<dbReference type="GO" id="GO:0007165">
    <property type="term" value="P:signal transduction"/>
    <property type="evidence" value="ECO:0007669"/>
    <property type="project" value="InterPro"/>
</dbReference>
<dbReference type="Gene3D" id="3.40.50.10140">
    <property type="entry name" value="Toll/interleukin-1 receptor homology (TIR) domain"/>
    <property type="match status" value="1"/>
</dbReference>